<keyword evidence="9" id="KW-1185">Reference proteome</keyword>
<gene>
    <name evidence="8" type="ORF">GCM10023203_05240</name>
</gene>
<proteinExistence type="predicted"/>
<comment type="caution">
    <text evidence="8">The sequence shown here is derived from an EMBL/GenBank/DDBJ whole genome shotgun (WGS) entry which is preliminary data.</text>
</comment>
<dbReference type="Pfam" id="PF19301">
    <property type="entry name" value="LigXa_C"/>
    <property type="match status" value="1"/>
</dbReference>
<dbReference type="SUPFAM" id="SSF55961">
    <property type="entry name" value="Bet v1-like"/>
    <property type="match status" value="1"/>
</dbReference>
<dbReference type="SUPFAM" id="SSF50022">
    <property type="entry name" value="ISP domain"/>
    <property type="match status" value="1"/>
</dbReference>
<evidence type="ECO:0000256" key="4">
    <source>
        <dbReference type="ARBA" id="ARBA00023004"/>
    </source>
</evidence>
<reference evidence="9" key="1">
    <citation type="journal article" date="2019" name="Int. J. Syst. Evol. Microbiol.">
        <title>The Global Catalogue of Microorganisms (GCM) 10K type strain sequencing project: providing services to taxonomists for standard genome sequencing and annotation.</title>
        <authorList>
            <consortium name="The Broad Institute Genomics Platform"/>
            <consortium name="The Broad Institute Genome Sequencing Center for Infectious Disease"/>
            <person name="Wu L."/>
            <person name="Ma J."/>
        </authorList>
    </citation>
    <scope>NUCLEOTIDE SEQUENCE [LARGE SCALE GENOMIC DNA]</scope>
    <source>
        <strain evidence="9">JCM 17983</strain>
    </source>
</reference>
<keyword evidence="2" id="KW-0479">Metal-binding</keyword>
<dbReference type="InterPro" id="IPR050584">
    <property type="entry name" value="Cholesterol_7-desaturase"/>
</dbReference>
<dbReference type="Gene3D" id="2.102.10.10">
    <property type="entry name" value="Rieske [2Fe-2S] iron-sulphur domain"/>
    <property type="match status" value="1"/>
</dbReference>
<evidence type="ECO:0000313" key="9">
    <source>
        <dbReference type="Proteomes" id="UP001500457"/>
    </source>
</evidence>
<evidence type="ECO:0000256" key="5">
    <source>
        <dbReference type="ARBA" id="ARBA00023014"/>
    </source>
</evidence>
<sequence>MLEHSFLLTCAQRTIPRSGTEPFSPVRRLPSVGAPPHPGRAHVLTAEQNEELTAVEAGTPMGEVLRRYWYPVAFTRELEEFPVKRVELLGDFFALWRSPSGRYGIIPEPCPHRKASMAYGVVEGDGLRCPYHGWKFDTDGACTDQPAEKDNTNFQERVRATAGKVEELGGLVWAYVGPDPAPLLPRFDVYVMDGFRDIGWADIPCNYVQVMENAVDPHHVEHLHGRYFEFIGRHEGFEAPASFGKKHQRIGFDAFEWGIIKRRVLAGASEDNDDWKVGHPLVFPYNMRVGGGGIHQMQIRVPINRTTTRFMLYTVHAPEGYEPVAQERVPDYEIPVFDERGHHVVNYVEGQDIMAWVTQGPITDRTTEHLGRSDIGVAMLRKMFRQQMAAVAKGEDPLGTIREPHERIDLPCEKDKFHAGGAGFALDFCRMGSTRYSPALDTITQVHLSAAARVEADKEAGRPSFTPEGGIGTATLAPDTSAQVDSGLIPR</sequence>
<dbReference type="Pfam" id="PF00355">
    <property type="entry name" value="Rieske"/>
    <property type="match status" value="1"/>
</dbReference>
<keyword evidence="1" id="KW-0001">2Fe-2S</keyword>
<dbReference type="InterPro" id="IPR017941">
    <property type="entry name" value="Rieske_2Fe-2S"/>
</dbReference>
<dbReference type="PANTHER" id="PTHR21266">
    <property type="entry name" value="IRON-SULFUR DOMAIN CONTAINING PROTEIN"/>
    <property type="match status" value="1"/>
</dbReference>
<name>A0ABP9DXB9_9PSEU</name>
<dbReference type="PANTHER" id="PTHR21266:SF59">
    <property type="entry name" value="BLR4922 PROTEIN"/>
    <property type="match status" value="1"/>
</dbReference>
<evidence type="ECO:0000256" key="2">
    <source>
        <dbReference type="ARBA" id="ARBA00022723"/>
    </source>
</evidence>
<dbReference type="InterPro" id="IPR036922">
    <property type="entry name" value="Rieske_2Fe-2S_sf"/>
</dbReference>
<dbReference type="PROSITE" id="PS51296">
    <property type="entry name" value="RIESKE"/>
    <property type="match status" value="1"/>
</dbReference>
<accession>A0ABP9DXB9</accession>
<keyword evidence="3" id="KW-0560">Oxidoreductase</keyword>
<protein>
    <recommendedName>
        <fullName evidence="7">Rieske domain-containing protein</fullName>
    </recommendedName>
</protein>
<dbReference type="Proteomes" id="UP001500457">
    <property type="component" value="Unassembled WGS sequence"/>
</dbReference>
<keyword evidence="5" id="KW-0411">Iron-sulfur</keyword>
<dbReference type="InterPro" id="IPR045623">
    <property type="entry name" value="LigXa_C"/>
</dbReference>
<evidence type="ECO:0000256" key="6">
    <source>
        <dbReference type="SAM" id="MobiDB-lite"/>
    </source>
</evidence>
<evidence type="ECO:0000256" key="1">
    <source>
        <dbReference type="ARBA" id="ARBA00022714"/>
    </source>
</evidence>
<evidence type="ECO:0000256" key="3">
    <source>
        <dbReference type="ARBA" id="ARBA00023002"/>
    </source>
</evidence>
<evidence type="ECO:0000313" key="8">
    <source>
        <dbReference type="EMBL" id="GAA4860896.1"/>
    </source>
</evidence>
<keyword evidence="4" id="KW-0408">Iron</keyword>
<dbReference type="EMBL" id="BAABHQ010000001">
    <property type="protein sequence ID" value="GAA4860896.1"/>
    <property type="molecule type" value="Genomic_DNA"/>
</dbReference>
<organism evidence="8 9">
    <name type="scientific">Actinomycetospora straminea</name>
    <dbReference type="NCBI Taxonomy" id="663607"/>
    <lineage>
        <taxon>Bacteria</taxon>
        <taxon>Bacillati</taxon>
        <taxon>Actinomycetota</taxon>
        <taxon>Actinomycetes</taxon>
        <taxon>Pseudonocardiales</taxon>
        <taxon>Pseudonocardiaceae</taxon>
        <taxon>Actinomycetospora</taxon>
    </lineage>
</organism>
<feature type="region of interest" description="Disordered" evidence="6">
    <location>
        <begin position="456"/>
        <end position="491"/>
    </location>
</feature>
<evidence type="ECO:0000259" key="7">
    <source>
        <dbReference type="PROSITE" id="PS51296"/>
    </source>
</evidence>
<feature type="domain" description="Rieske" evidence="7">
    <location>
        <begin position="69"/>
        <end position="174"/>
    </location>
</feature>
<dbReference type="Gene3D" id="3.90.380.10">
    <property type="entry name" value="Naphthalene 1,2-dioxygenase Alpha Subunit, Chain A, domain 1"/>
    <property type="match status" value="1"/>
</dbReference>